<proteinExistence type="predicted"/>
<name>A0AA37Q5V9_9BACT</name>
<dbReference type="InterPro" id="IPR027417">
    <property type="entry name" value="P-loop_NTPase"/>
</dbReference>
<keyword evidence="2" id="KW-1185">Reference proteome</keyword>
<evidence type="ECO:0000313" key="1">
    <source>
        <dbReference type="EMBL" id="GLC24317.1"/>
    </source>
</evidence>
<accession>A0AA37Q5V9</accession>
<dbReference type="AlphaFoldDB" id="A0AA37Q5V9"/>
<comment type="caution">
    <text evidence="1">The sequence shown here is derived from an EMBL/GenBank/DDBJ whole genome shotgun (WGS) entry which is preliminary data.</text>
</comment>
<gene>
    <name evidence="1" type="ORF">rosag_08300</name>
</gene>
<sequence length="223" mass="22271">MSDSGGSPARLVVVGAGAASLKSTVALNVAVAAATAGIATRLRDLDGASSRALARAAGDGATVALPWAAAPLHVGTPPDPEPADAPALVVVDPPPRLDDAVRAELARAAVVLVPVDASPLARRALREVAAWRAGQSSPPALRVALARALPRDADRWALLEEIEALAPDALLPATLPAGRLAAPSGRERVARLYAPGTRGAGAYAALVGALTGALGLTSTRTTP</sequence>
<dbReference type="SUPFAM" id="SSF52540">
    <property type="entry name" value="P-loop containing nucleoside triphosphate hydrolases"/>
    <property type="match status" value="1"/>
</dbReference>
<dbReference type="RefSeq" id="WP_284348766.1">
    <property type="nucleotide sequence ID" value="NZ_BRXS01000001.1"/>
</dbReference>
<protein>
    <submittedName>
        <fullName evidence="1">Uncharacterized protein</fullName>
    </submittedName>
</protein>
<dbReference type="EMBL" id="BRXS01000001">
    <property type="protein sequence ID" value="GLC24317.1"/>
    <property type="molecule type" value="Genomic_DNA"/>
</dbReference>
<evidence type="ECO:0000313" key="2">
    <source>
        <dbReference type="Proteomes" id="UP001161325"/>
    </source>
</evidence>
<organism evidence="1 2">
    <name type="scientific">Roseisolibacter agri</name>
    <dbReference type="NCBI Taxonomy" id="2014610"/>
    <lineage>
        <taxon>Bacteria</taxon>
        <taxon>Pseudomonadati</taxon>
        <taxon>Gemmatimonadota</taxon>
        <taxon>Gemmatimonadia</taxon>
        <taxon>Gemmatimonadales</taxon>
        <taxon>Gemmatimonadaceae</taxon>
        <taxon>Roseisolibacter</taxon>
    </lineage>
</organism>
<dbReference type="Proteomes" id="UP001161325">
    <property type="component" value="Unassembled WGS sequence"/>
</dbReference>
<dbReference type="Gene3D" id="3.40.50.300">
    <property type="entry name" value="P-loop containing nucleotide triphosphate hydrolases"/>
    <property type="match status" value="1"/>
</dbReference>
<reference evidence="1" key="1">
    <citation type="submission" date="2022-08" db="EMBL/GenBank/DDBJ databases">
        <title>Draft genome sequencing of Roseisolibacter agri AW1220.</title>
        <authorList>
            <person name="Tobiishi Y."/>
            <person name="Tonouchi A."/>
        </authorList>
    </citation>
    <scope>NUCLEOTIDE SEQUENCE</scope>
    <source>
        <strain evidence="1">AW1220</strain>
    </source>
</reference>